<name>A0A9P8FD68_AURME</name>
<dbReference type="PROSITE" id="PS00028">
    <property type="entry name" value="ZINC_FINGER_C2H2_1"/>
    <property type="match status" value="1"/>
</dbReference>
<reference evidence="5" key="2">
    <citation type="submission" date="2021-08" db="EMBL/GenBank/DDBJ databases">
        <authorList>
            <person name="Gostincar C."/>
            <person name="Sun X."/>
            <person name="Song Z."/>
            <person name="Gunde-Cimerman N."/>
        </authorList>
    </citation>
    <scope>NUCLEOTIDE SEQUENCE</scope>
    <source>
        <strain evidence="5">EXF-9298</strain>
    </source>
</reference>
<dbReference type="PANTHER" id="PTHR13165:SF0">
    <property type="entry name" value="SERRATE RNA EFFECTOR MOLECULE HOMOLOG"/>
    <property type="match status" value="1"/>
</dbReference>
<sequence>PRAYGKNQLQKAYNWVKTFEEKLLMILEPYNVDLRKLGGKPVEEGLEEDMSKFVKQEDEFKFRCKVPECTKLFKGENFWKKHVEKRHQDWYDKLKEDIELVNRYVLDPARLAQGRNDASSNGHFPVNNNMPTGTPRNFSLNNMPFFNNGMPMPGAGGPAGFNPFVPGQFPLTMPGWNMQGGDRGAGPMRTGGMRTTNARAPGPYDRGMRVEPRRSISGRLTPPRRGMFMEGGEHTVGPRQAVEGRTMKSYNDLDAAGSAGGAEELNY</sequence>
<keyword evidence="6" id="KW-1185">Reference proteome</keyword>
<gene>
    <name evidence="5" type="ORF">KCU98_g15434</name>
</gene>
<accession>A0A9P8FD68</accession>
<reference evidence="5" key="1">
    <citation type="journal article" date="2021" name="J Fungi (Basel)">
        <title>Virulence traits and population genomics of the black yeast Aureobasidium melanogenum.</title>
        <authorList>
            <person name="Cernosa A."/>
            <person name="Sun X."/>
            <person name="Gostincar C."/>
            <person name="Fang C."/>
            <person name="Gunde-Cimerman N."/>
            <person name="Song Z."/>
        </authorList>
    </citation>
    <scope>NUCLEOTIDE SEQUENCE</scope>
    <source>
        <strain evidence="5">EXF-9298</strain>
    </source>
</reference>
<evidence type="ECO:0000256" key="1">
    <source>
        <dbReference type="ARBA" id="ARBA00004123"/>
    </source>
</evidence>
<dbReference type="Pfam" id="PF04959">
    <property type="entry name" value="ARS2"/>
    <property type="match status" value="1"/>
</dbReference>
<evidence type="ECO:0000313" key="6">
    <source>
        <dbReference type="Proteomes" id="UP000729357"/>
    </source>
</evidence>
<protein>
    <recommendedName>
        <fullName evidence="4">C2H2-type domain-containing protein</fullName>
    </recommendedName>
</protein>
<feature type="domain" description="C2H2-type" evidence="4">
    <location>
        <begin position="64"/>
        <end position="87"/>
    </location>
</feature>
<evidence type="ECO:0000313" key="5">
    <source>
        <dbReference type="EMBL" id="KAG9968905.1"/>
    </source>
</evidence>
<dbReference type="GO" id="GO:0016604">
    <property type="term" value="C:nuclear body"/>
    <property type="evidence" value="ECO:0007669"/>
    <property type="project" value="TreeGrafter"/>
</dbReference>
<dbReference type="InterPro" id="IPR007042">
    <property type="entry name" value="SERRATE/Ars2_C"/>
</dbReference>
<keyword evidence="3" id="KW-0539">Nucleus</keyword>
<evidence type="ECO:0000256" key="2">
    <source>
        <dbReference type="ARBA" id="ARBA00005407"/>
    </source>
</evidence>
<evidence type="ECO:0000259" key="4">
    <source>
        <dbReference type="PROSITE" id="PS00028"/>
    </source>
</evidence>
<organism evidence="5 6">
    <name type="scientific">Aureobasidium melanogenum</name>
    <name type="common">Aureobasidium pullulans var. melanogenum</name>
    <dbReference type="NCBI Taxonomy" id="46634"/>
    <lineage>
        <taxon>Eukaryota</taxon>
        <taxon>Fungi</taxon>
        <taxon>Dikarya</taxon>
        <taxon>Ascomycota</taxon>
        <taxon>Pezizomycotina</taxon>
        <taxon>Dothideomycetes</taxon>
        <taxon>Dothideomycetidae</taxon>
        <taxon>Dothideales</taxon>
        <taxon>Saccotheciaceae</taxon>
        <taxon>Aureobasidium</taxon>
    </lineage>
</organism>
<proteinExistence type="inferred from homology"/>
<dbReference type="EMBL" id="JAHFXS010003270">
    <property type="protein sequence ID" value="KAG9968905.1"/>
    <property type="molecule type" value="Genomic_DNA"/>
</dbReference>
<evidence type="ECO:0000256" key="3">
    <source>
        <dbReference type="ARBA" id="ARBA00023242"/>
    </source>
</evidence>
<comment type="similarity">
    <text evidence="2">Belongs to the ARS2 family.</text>
</comment>
<comment type="subcellular location">
    <subcellularLocation>
        <location evidence="1">Nucleus</location>
    </subcellularLocation>
</comment>
<feature type="non-terminal residue" evidence="5">
    <location>
        <position position="1"/>
    </location>
</feature>
<comment type="caution">
    <text evidence="5">The sequence shown here is derived from an EMBL/GenBank/DDBJ whole genome shotgun (WGS) entry which is preliminary data.</text>
</comment>
<dbReference type="InterPro" id="IPR039727">
    <property type="entry name" value="SE/Ars2"/>
</dbReference>
<dbReference type="Proteomes" id="UP000729357">
    <property type="component" value="Unassembled WGS sequence"/>
</dbReference>
<dbReference type="InterPro" id="IPR013087">
    <property type="entry name" value="Znf_C2H2_type"/>
</dbReference>
<dbReference type="AlphaFoldDB" id="A0A9P8FD68"/>
<dbReference type="PANTHER" id="PTHR13165">
    <property type="entry name" value="ARSENITE-RESISTANCE PROTEIN 2"/>
    <property type="match status" value="1"/>
</dbReference>
<feature type="non-terminal residue" evidence="5">
    <location>
        <position position="267"/>
    </location>
</feature>